<dbReference type="AlphaFoldDB" id="A0A1H4EAP1"/>
<dbReference type="STRING" id="89524.SAMN05444370_1137"/>
<organism evidence="2 3">
    <name type="scientific">Rubrimonas cliftonensis</name>
    <dbReference type="NCBI Taxonomy" id="89524"/>
    <lineage>
        <taxon>Bacteria</taxon>
        <taxon>Pseudomonadati</taxon>
        <taxon>Pseudomonadota</taxon>
        <taxon>Alphaproteobacteria</taxon>
        <taxon>Rhodobacterales</taxon>
        <taxon>Paracoccaceae</taxon>
        <taxon>Rubrimonas</taxon>
    </lineage>
</organism>
<dbReference type="Gene3D" id="3.90.1300.10">
    <property type="entry name" value="Amidase signature (AS) domain"/>
    <property type="match status" value="1"/>
</dbReference>
<dbReference type="InterPro" id="IPR023631">
    <property type="entry name" value="Amidase_dom"/>
</dbReference>
<dbReference type="InterPro" id="IPR036928">
    <property type="entry name" value="AS_sf"/>
</dbReference>
<reference evidence="2 3" key="1">
    <citation type="submission" date="2016-10" db="EMBL/GenBank/DDBJ databases">
        <authorList>
            <person name="de Groot N.N."/>
        </authorList>
    </citation>
    <scope>NUCLEOTIDE SEQUENCE [LARGE SCALE GENOMIC DNA]</scope>
    <source>
        <strain evidence="2 3">DSM 15345</strain>
    </source>
</reference>
<dbReference type="InterPro" id="IPR000120">
    <property type="entry name" value="Amidase"/>
</dbReference>
<protein>
    <submittedName>
        <fullName evidence="2">Aspartyl/glutamyl-tRNA(Asn/Gln) amidotransferase subunit A</fullName>
    </submittedName>
</protein>
<dbReference type="PANTHER" id="PTHR11895:SF176">
    <property type="entry name" value="AMIDASE AMID-RELATED"/>
    <property type="match status" value="1"/>
</dbReference>
<gene>
    <name evidence="2" type="ORF">SAMN05444370_1137</name>
</gene>
<dbReference type="PANTHER" id="PTHR11895">
    <property type="entry name" value="TRANSAMIDASE"/>
    <property type="match status" value="1"/>
</dbReference>
<sequence length="473" mass="48293">MTAPAATVEEAVARVASGESRAALARTHLDALEAAGAALNAVARLERDAALARAAELDAAARDGRPSAGPLDGAPLAHKDLYARAGWRLEAGSSILAGNVASDTATACARLDTAGALDLGRLNTVEFALGAEGLNAHTGPVRNPWNPAHVTGGSSSGSAAAVAFGAVPAALGSDTGGSIRLPAAACGLIGLKPTAGLVGRSGVFPLSGSLDTVGPLTRTVRDAALMLNALACFDAGDPQSARRAPRDHLAGVEDGLRGLRIGVPRGYFFAPLAPAVEDAHEAALRLLEAEGAALVPVETPGIETANRLTMLIIAVEAAAQHAPWLAARAADYGPVTRRRLCAGLFQDAGAYLRALGRRASLLRAILSETFADIDLLYAPTWTIEIPTIAEAEAAAGGSSPMIEDLGHCSRPVNFLGLPAVTAPCGLTPNGLPAAFQLIGRPFAEPTLLRAARGFERARRFLEDHAPALRAGAV</sequence>
<dbReference type="InterPro" id="IPR020556">
    <property type="entry name" value="Amidase_CS"/>
</dbReference>
<keyword evidence="3" id="KW-1185">Reference proteome</keyword>
<dbReference type="SUPFAM" id="SSF75304">
    <property type="entry name" value="Amidase signature (AS) enzymes"/>
    <property type="match status" value="1"/>
</dbReference>
<evidence type="ECO:0000313" key="3">
    <source>
        <dbReference type="Proteomes" id="UP000198703"/>
    </source>
</evidence>
<dbReference type="EMBL" id="FNQM01000013">
    <property type="protein sequence ID" value="SEA82114.1"/>
    <property type="molecule type" value="Genomic_DNA"/>
</dbReference>
<dbReference type="OrthoDB" id="9777859at2"/>
<feature type="domain" description="Amidase" evidence="1">
    <location>
        <begin position="25"/>
        <end position="448"/>
    </location>
</feature>
<dbReference type="RefSeq" id="WP_139284100.1">
    <property type="nucleotide sequence ID" value="NZ_FNQM01000013.1"/>
</dbReference>
<dbReference type="Proteomes" id="UP000198703">
    <property type="component" value="Unassembled WGS sequence"/>
</dbReference>
<dbReference type="PROSITE" id="PS00571">
    <property type="entry name" value="AMIDASES"/>
    <property type="match status" value="1"/>
</dbReference>
<dbReference type="GO" id="GO:0016740">
    <property type="term" value="F:transferase activity"/>
    <property type="evidence" value="ECO:0007669"/>
    <property type="project" value="UniProtKB-KW"/>
</dbReference>
<evidence type="ECO:0000313" key="2">
    <source>
        <dbReference type="EMBL" id="SEA82114.1"/>
    </source>
</evidence>
<accession>A0A1H4EAP1</accession>
<evidence type="ECO:0000259" key="1">
    <source>
        <dbReference type="Pfam" id="PF01425"/>
    </source>
</evidence>
<name>A0A1H4EAP1_9RHOB</name>
<keyword evidence="2" id="KW-0808">Transferase</keyword>
<dbReference type="Pfam" id="PF01425">
    <property type="entry name" value="Amidase"/>
    <property type="match status" value="1"/>
</dbReference>
<proteinExistence type="predicted"/>